<dbReference type="EMBL" id="LR999458">
    <property type="protein sequence ID" value="CAE6224530.1"/>
    <property type="molecule type" value="Genomic_DNA"/>
</dbReference>
<protein>
    <recommendedName>
        <fullName evidence="1">Integrase catalytic domain-containing protein</fullName>
    </recommendedName>
</protein>
<dbReference type="PANTHER" id="PTHR37984">
    <property type="entry name" value="PROTEIN CBG26694"/>
    <property type="match status" value="1"/>
</dbReference>
<organism evidence="2 3">
    <name type="scientific">Arabidopsis arenosa</name>
    <name type="common">Sand rock-cress</name>
    <name type="synonym">Cardaminopsis arenosa</name>
    <dbReference type="NCBI Taxonomy" id="38785"/>
    <lineage>
        <taxon>Eukaryota</taxon>
        <taxon>Viridiplantae</taxon>
        <taxon>Streptophyta</taxon>
        <taxon>Embryophyta</taxon>
        <taxon>Tracheophyta</taxon>
        <taxon>Spermatophyta</taxon>
        <taxon>Magnoliopsida</taxon>
        <taxon>eudicotyledons</taxon>
        <taxon>Gunneridae</taxon>
        <taxon>Pentapetalae</taxon>
        <taxon>rosids</taxon>
        <taxon>malvids</taxon>
        <taxon>Brassicales</taxon>
        <taxon>Brassicaceae</taxon>
        <taxon>Camelineae</taxon>
        <taxon>Arabidopsis</taxon>
    </lineage>
</organism>
<dbReference type="Proteomes" id="UP000682877">
    <property type="component" value="Chromosome 8"/>
</dbReference>
<evidence type="ECO:0000313" key="3">
    <source>
        <dbReference type="Proteomes" id="UP000682877"/>
    </source>
</evidence>
<gene>
    <name evidence="2" type="ORF">AARE701A_LOCUS20760</name>
</gene>
<dbReference type="AlphaFoldDB" id="A0A8S2B7E2"/>
<feature type="domain" description="Integrase catalytic" evidence="1">
    <location>
        <begin position="1"/>
        <end position="153"/>
    </location>
</feature>
<keyword evidence="3" id="KW-1185">Reference proteome</keyword>
<dbReference type="PROSITE" id="PS50994">
    <property type="entry name" value="INTEGRASE"/>
    <property type="match status" value="1"/>
</dbReference>
<reference evidence="2" key="1">
    <citation type="submission" date="2021-01" db="EMBL/GenBank/DDBJ databases">
        <authorList>
            <person name="Bezrukov I."/>
        </authorList>
    </citation>
    <scope>NUCLEOTIDE SEQUENCE</scope>
</reference>
<evidence type="ECO:0000259" key="1">
    <source>
        <dbReference type="PROSITE" id="PS50994"/>
    </source>
</evidence>
<name>A0A8S2B7E2_ARAAE</name>
<dbReference type="InterPro" id="IPR036397">
    <property type="entry name" value="RNaseH_sf"/>
</dbReference>
<dbReference type="Gene3D" id="3.30.420.10">
    <property type="entry name" value="Ribonuclease H-like superfamily/Ribonuclease H"/>
    <property type="match status" value="1"/>
</dbReference>
<dbReference type="Pfam" id="PF00665">
    <property type="entry name" value="rve"/>
    <property type="match status" value="1"/>
</dbReference>
<dbReference type="SUPFAM" id="SSF53098">
    <property type="entry name" value="Ribonuclease H-like"/>
    <property type="match status" value="1"/>
</dbReference>
<sequence length="284" mass="32552">MRWAMDIVGPLPASRQKKYILIMTDYFTKWVEAESYAKIQSKEVQNFVWKNIICRHGVPYEIVTDNGTQFTSLQFEGFCARWRIRLSKSTPRYPQGNGQAEATNKTILDGIKKRLEAKKGVWADELDGVLWSHRTSPRRSTGCTPFSLAYGMEALAPAEVGAPTLRRSMLVHNSTLNDQMLRDSLDCLEEERDKALLRIQNYQHAAAKFYNKKVKPRHFAEGDLVLRKVFENTAELNAGKLGAHWEGPYLISKIVKPGVYELLTMDGTPVPRSWNSANLKRYYY</sequence>
<dbReference type="InterPro" id="IPR001584">
    <property type="entry name" value="Integrase_cat-core"/>
</dbReference>
<dbReference type="InterPro" id="IPR050951">
    <property type="entry name" value="Retrovirus_Pol_polyprotein"/>
</dbReference>
<accession>A0A8S2B7E2</accession>
<dbReference type="GO" id="GO:0003676">
    <property type="term" value="F:nucleic acid binding"/>
    <property type="evidence" value="ECO:0007669"/>
    <property type="project" value="InterPro"/>
</dbReference>
<dbReference type="GO" id="GO:0015074">
    <property type="term" value="P:DNA integration"/>
    <property type="evidence" value="ECO:0007669"/>
    <property type="project" value="InterPro"/>
</dbReference>
<proteinExistence type="predicted"/>
<dbReference type="PANTHER" id="PTHR37984:SF5">
    <property type="entry name" value="PROTEIN NYNRIN-LIKE"/>
    <property type="match status" value="1"/>
</dbReference>
<evidence type="ECO:0000313" key="2">
    <source>
        <dbReference type="EMBL" id="CAE6224530.1"/>
    </source>
</evidence>
<dbReference type="InterPro" id="IPR012337">
    <property type="entry name" value="RNaseH-like_sf"/>
</dbReference>